<feature type="transmembrane region" description="Helical" evidence="1">
    <location>
        <begin position="75"/>
        <end position="92"/>
    </location>
</feature>
<keyword evidence="1" id="KW-0812">Transmembrane</keyword>
<dbReference type="EMBL" id="CP050066">
    <property type="protein sequence ID" value="QIP09991.1"/>
    <property type="molecule type" value="Genomic_DNA"/>
</dbReference>
<keyword evidence="1" id="KW-0472">Membrane</keyword>
<dbReference type="RefSeq" id="WP_166469447.1">
    <property type="nucleotide sequence ID" value="NZ_CP050066.2"/>
</dbReference>
<evidence type="ECO:0000313" key="3">
    <source>
        <dbReference type="Proteomes" id="UP000500895"/>
    </source>
</evidence>
<reference evidence="2 3" key="1">
    <citation type="journal article" date="2020" name="Int. J. Syst. Evol. Microbiol.">
        <title>Description and complete genome sequences of Bradyrhizobium symbiodeficiens sp. nov., a non-symbiotic bacterium associated with legumes native to Canada.</title>
        <authorList>
            <person name="Bromfield E.S.P."/>
            <person name="Cloutier S."/>
            <person name="Nguyen H.D.T."/>
        </authorList>
    </citation>
    <scope>NUCLEOTIDE SEQUENCE [LARGE SCALE GENOMIC DNA]</scope>
    <source>
        <strain evidence="2 3">101S1MB</strain>
    </source>
</reference>
<proteinExistence type="predicted"/>
<feature type="transmembrane region" description="Helical" evidence="1">
    <location>
        <begin position="6"/>
        <end position="28"/>
    </location>
</feature>
<keyword evidence="1" id="KW-1133">Transmembrane helix</keyword>
<gene>
    <name evidence="2" type="ORF">HAV00_28820</name>
</gene>
<dbReference type="Proteomes" id="UP000500895">
    <property type="component" value="Chromosome"/>
</dbReference>
<accession>A0A6G9AC13</accession>
<protein>
    <submittedName>
        <fullName evidence="2">Uncharacterized protein</fullName>
    </submittedName>
</protein>
<dbReference type="AlphaFoldDB" id="A0A6G9AC13"/>
<sequence length="180" mass="19539">MASSPSVLQVLFGAVVTAAIIALISWTLQQARPIELGDTAGAIEPDKSTAWFTVIGGFLMSLAGLYGVLFREVGWGALAMTLLGLGAAGFMSPSLTSVHRVTWDEESVEGPSNLFGPTLGSRRTRILWRDISRTGTTMTGYWFVESRDGSRVYWSYLYKGHGALDAFLYTKRPDLEPPAS</sequence>
<evidence type="ECO:0000313" key="2">
    <source>
        <dbReference type="EMBL" id="QIP09991.1"/>
    </source>
</evidence>
<organism evidence="2 3">
    <name type="scientific">Bradyrhizobium symbiodeficiens</name>
    <dbReference type="NCBI Taxonomy" id="1404367"/>
    <lineage>
        <taxon>Bacteria</taxon>
        <taxon>Pseudomonadati</taxon>
        <taxon>Pseudomonadota</taxon>
        <taxon>Alphaproteobacteria</taxon>
        <taxon>Hyphomicrobiales</taxon>
        <taxon>Nitrobacteraceae</taxon>
        <taxon>Bradyrhizobium</taxon>
    </lineage>
</organism>
<name>A0A6G9AC13_9BRAD</name>
<feature type="transmembrane region" description="Helical" evidence="1">
    <location>
        <begin position="49"/>
        <end position="69"/>
    </location>
</feature>
<evidence type="ECO:0000256" key="1">
    <source>
        <dbReference type="SAM" id="Phobius"/>
    </source>
</evidence>